<dbReference type="PROSITE" id="PS50202">
    <property type="entry name" value="MSP"/>
    <property type="match status" value="1"/>
</dbReference>
<keyword evidence="3 7" id="KW-0812">Transmembrane</keyword>
<dbReference type="GO" id="GO:0061817">
    <property type="term" value="P:endoplasmic reticulum-plasma membrane tethering"/>
    <property type="evidence" value="ECO:0007669"/>
    <property type="project" value="TreeGrafter"/>
</dbReference>
<dbReference type="InterPro" id="IPR008962">
    <property type="entry name" value="PapD-like_sf"/>
</dbReference>
<evidence type="ECO:0000256" key="2">
    <source>
        <dbReference type="ARBA" id="ARBA00008932"/>
    </source>
</evidence>
<comment type="similarity">
    <text evidence="2">Belongs to the VAMP-associated protein (VAP) (TC 9.B.17) family.</text>
</comment>
<dbReference type="GO" id="GO:0090158">
    <property type="term" value="P:endoplasmic reticulum membrane organization"/>
    <property type="evidence" value="ECO:0007669"/>
    <property type="project" value="TreeGrafter"/>
</dbReference>
<feature type="coiled-coil region" evidence="6">
    <location>
        <begin position="147"/>
        <end position="192"/>
    </location>
</feature>
<reference evidence="9 10" key="1">
    <citation type="submission" date="2016-11" db="EMBL/GenBank/DDBJ databases">
        <title>The macronuclear genome of Stentor coeruleus: a giant cell with tiny introns.</title>
        <authorList>
            <person name="Slabodnick M."/>
            <person name="Ruby J.G."/>
            <person name="Reiff S.B."/>
            <person name="Swart E.C."/>
            <person name="Gosai S."/>
            <person name="Prabakaran S."/>
            <person name="Witkowska E."/>
            <person name="Larue G.E."/>
            <person name="Fisher S."/>
            <person name="Freeman R.M."/>
            <person name="Gunawardena J."/>
            <person name="Chu W."/>
            <person name="Stover N.A."/>
            <person name="Gregory B.D."/>
            <person name="Nowacki M."/>
            <person name="Derisi J."/>
            <person name="Roy S.W."/>
            <person name="Marshall W.F."/>
            <person name="Sood P."/>
        </authorList>
    </citation>
    <scope>NUCLEOTIDE SEQUENCE [LARGE SCALE GENOMIC DNA]</scope>
    <source>
        <strain evidence="9">WM001</strain>
    </source>
</reference>
<dbReference type="InterPro" id="IPR016763">
    <property type="entry name" value="VAP"/>
</dbReference>
<dbReference type="InterPro" id="IPR013783">
    <property type="entry name" value="Ig-like_fold"/>
</dbReference>
<evidence type="ECO:0000313" key="9">
    <source>
        <dbReference type="EMBL" id="OMJ82552.1"/>
    </source>
</evidence>
<dbReference type="OrthoDB" id="264603at2759"/>
<evidence type="ECO:0000259" key="8">
    <source>
        <dbReference type="PROSITE" id="PS50202"/>
    </source>
</evidence>
<gene>
    <name evidence="9" type="ORF">SteCoe_16717</name>
</gene>
<dbReference type="Proteomes" id="UP000187209">
    <property type="component" value="Unassembled WGS sequence"/>
</dbReference>
<keyword evidence="5 7" id="KW-0472">Membrane</keyword>
<dbReference type="Pfam" id="PF00635">
    <property type="entry name" value="Motile_Sperm"/>
    <property type="match status" value="1"/>
</dbReference>
<proteinExistence type="inferred from homology"/>
<dbReference type="PANTHER" id="PTHR10809">
    <property type="entry name" value="VESICLE-ASSOCIATED MEMBRANE PROTEIN-ASSOCIATED PROTEIN"/>
    <property type="match status" value="1"/>
</dbReference>
<dbReference type="AlphaFoldDB" id="A0A1R2C0L3"/>
<dbReference type="InterPro" id="IPR000535">
    <property type="entry name" value="MSP_dom"/>
</dbReference>
<dbReference type="Gene3D" id="2.60.40.10">
    <property type="entry name" value="Immunoglobulins"/>
    <property type="match status" value="1"/>
</dbReference>
<protein>
    <recommendedName>
        <fullName evidence="8">MSP domain-containing protein</fullName>
    </recommendedName>
</protein>
<sequence>MFIELLPAACIDFEFTPKVGASGTLIVKNIYQTNVIIKVKTTAPKSYLVKPNAAVLIPGESKELNIKMQPLDEIPVDVSHKFLVQAAQTDLQSDQLDEITKFWASPPAIKFQVVKLSVSIFEYGRMKTASSFHSIASEVYNEKPEGLKQEIKDLKDFQDKQENLKRKLDEEYEQVQLLIKSKDEEMTKIEEEGMKGYTSLHLALVCFLGILIGYIYAISRS</sequence>
<evidence type="ECO:0000256" key="6">
    <source>
        <dbReference type="SAM" id="Coils"/>
    </source>
</evidence>
<evidence type="ECO:0000313" key="10">
    <source>
        <dbReference type="Proteomes" id="UP000187209"/>
    </source>
</evidence>
<dbReference type="GO" id="GO:0005789">
    <property type="term" value="C:endoplasmic reticulum membrane"/>
    <property type="evidence" value="ECO:0007669"/>
    <property type="project" value="InterPro"/>
</dbReference>
<comment type="subcellular location">
    <subcellularLocation>
        <location evidence="1">Membrane</location>
        <topology evidence="1">Single-pass type IV membrane protein</topology>
    </subcellularLocation>
</comment>
<keyword evidence="10" id="KW-1185">Reference proteome</keyword>
<feature type="domain" description="MSP" evidence="8">
    <location>
        <begin position="2"/>
        <end position="121"/>
    </location>
</feature>
<dbReference type="SUPFAM" id="SSF49354">
    <property type="entry name" value="PapD-like"/>
    <property type="match status" value="1"/>
</dbReference>
<keyword evidence="6" id="KW-0175">Coiled coil</keyword>
<evidence type="ECO:0000256" key="7">
    <source>
        <dbReference type="SAM" id="Phobius"/>
    </source>
</evidence>
<keyword evidence="4 7" id="KW-1133">Transmembrane helix</keyword>
<evidence type="ECO:0000256" key="5">
    <source>
        <dbReference type="ARBA" id="ARBA00023136"/>
    </source>
</evidence>
<dbReference type="GO" id="GO:0005886">
    <property type="term" value="C:plasma membrane"/>
    <property type="evidence" value="ECO:0007669"/>
    <property type="project" value="TreeGrafter"/>
</dbReference>
<feature type="transmembrane region" description="Helical" evidence="7">
    <location>
        <begin position="196"/>
        <end position="217"/>
    </location>
</feature>
<dbReference type="EMBL" id="MPUH01000336">
    <property type="protein sequence ID" value="OMJ82552.1"/>
    <property type="molecule type" value="Genomic_DNA"/>
</dbReference>
<organism evidence="9 10">
    <name type="scientific">Stentor coeruleus</name>
    <dbReference type="NCBI Taxonomy" id="5963"/>
    <lineage>
        <taxon>Eukaryota</taxon>
        <taxon>Sar</taxon>
        <taxon>Alveolata</taxon>
        <taxon>Ciliophora</taxon>
        <taxon>Postciliodesmatophora</taxon>
        <taxon>Heterotrichea</taxon>
        <taxon>Heterotrichida</taxon>
        <taxon>Stentoridae</taxon>
        <taxon>Stentor</taxon>
    </lineage>
</organism>
<accession>A0A1R2C0L3</accession>
<comment type="caution">
    <text evidence="9">The sequence shown here is derived from an EMBL/GenBank/DDBJ whole genome shotgun (WGS) entry which is preliminary data.</text>
</comment>
<name>A0A1R2C0L3_9CILI</name>
<dbReference type="GO" id="GO:0033149">
    <property type="term" value="F:FFAT motif binding"/>
    <property type="evidence" value="ECO:0007669"/>
    <property type="project" value="TreeGrafter"/>
</dbReference>
<evidence type="ECO:0000256" key="1">
    <source>
        <dbReference type="ARBA" id="ARBA00004211"/>
    </source>
</evidence>
<evidence type="ECO:0000256" key="4">
    <source>
        <dbReference type="ARBA" id="ARBA00022989"/>
    </source>
</evidence>
<evidence type="ECO:0000256" key="3">
    <source>
        <dbReference type="ARBA" id="ARBA00022692"/>
    </source>
</evidence>
<dbReference type="PANTHER" id="PTHR10809:SF6">
    <property type="entry name" value="AT11025P-RELATED"/>
    <property type="match status" value="1"/>
</dbReference>